<evidence type="ECO:0000256" key="1">
    <source>
        <dbReference type="SAM" id="SignalP"/>
    </source>
</evidence>
<sequence>MISFTFTKSRNVVAAAGLSVLAACATPPPPPPPPPPPVVAVPSRPLPPFGAAANTFIPPVGVDGLRQTVNSHVSSAQRIWNFRSAYNVAALNCLQVQYGGILDGYKSYLTKYKRDLDRINKTVEGEWRKAEGTGYMRARDSYTTQVYNYWALPPVLPRFCEAVAQIAQQEQLTPSPSVDVMSETGLARLEGIFGDFYSAFEQYRVDSAAWDAKYGATYGYSQMQYTNAAYAPPVYINPPPVASAPQAAVSACPANAGSAQGATTTDIC</sequence>
<evidence type="ECO:0008006" key="4">
    <source>
        <dbReference type="Google" id="ProtNLM"/>
    </source>
</evidence>
<keyword evidence="3" id="KW-1185">Reference proteome</keyword>
<feature type="chain" id="PRO_5004637362" description="Lipoprotein" evidence="1">
    <location>
        <begin position="26"/>
        <end position="268"/>
    </location>
</feature>
<organism evidence="2 3">
    <name type="scientific">Caenibius tardaugens NBRC 16725</name>
    <dbReference type="NCBI Taxonomy" id="1219035"/>
    <lineage>
        <taxon>Bacteria</taxon>
        <taxon>Pseudomonadati</taxon>
        <taxon>Pseudomonadota</taxon>
        <taxon>Alphaproteobacteria</taxon>
        <taxon>Sphingomonadales</taxon>
        <taxon>Erythrobacteraceae</taxon>
        <taxon>Caenibius</taxon>
    </lineage>
</organism>
<dbReference type="EMBL" id="BASZ01000005">
    <property type="protein sequence ID" value="GAD49491.1"/>
    <property type="molecule type" value="Genomic_DNA"/>
</dbReference>
<keyword evidence="1" id="KW-0732">Signal</keyword>
<proteinExistence type="predicted"/>
<feature type="signal peptide" evidence="1">
    <location>
        <begin position="1"/>
        <end position="25"/>
    </location>
</feature>
<evidence type="ECO:0000313" key="2">
    <source>
        <dbReference type="EMBL" id="GAD49491.1"/>
    </source>
</evidence>
<accession>U2Y8D5</accession>
<dbReference type="AlphaFoldDB" id="U2Y8D5"/>
<dbReference type="eggNOG" id="ENOG503460K">
    <property type="taxonomic scope" value="Bacteria"/>
</dbReference>
<evidence type="ECO:0000313" key="3">
    <source>
        <dbReference type="Proteomes" id="UP000016568"/>
    </source>
</evidence>
<comment type="caution">
    <text evidence="2">The sequence shown here is derived from an EMBL/GenBank/DDBJ whole genome shotgun (WGS) entry which is preliminary data.</text>
</comment>
<reference evidence="2 3" key="1">
    <citation type="submission" date="2013-09" db="EMBL/GenBank/DDBJ databases">
        <title>Whole genome shotgun sequence of Novosphingobium tardaugens NBRC 16725.</title>
        <authorList>
            <person name="Isaki S."/>
            <person name="Hosoyama A."/>
            <person name="Tsuchikane K."/>
            <person name="Katsumata H."/>
            <person name="Ando Y."/>
            <person name="Yamazaki S."/>
            <person name="Fujita N."/>
        </authorList>
    </citation>
    <scope>NUCLEOTIDE SEQUENCE [LARGE SCALE GENOMIC DNA]</scope>
    <source>
        <strain evidence="2 3">NBRC 16725</strain>
    </source>
</reference>
<dbReference type="Proteomes" id="UP000016568">
    <property type="component" value="Unassembled WGS sequence"/>
</dbReference>
<dbReference type="OrthoDB" id="7432148at2"/>
<protein>
    <recommendedName>
        <fullName evidence="4">Lipoprotein</fullName>
    </recommendedName>
</protein>
<gene>
    <name evidence="2" type="ORF">NT2_05_04120</name>
</gene>
<dbReference type="SUPFAM" id="SSF101447">
    <property type="entry name" value="Formin homology 2 domain (FH2 domain)"/>
    <property type="match status" value="1"/>
</dbReference>
<dbReference type="RefSeq" id="WP_021690397.1">
    <property type="nucleotide sequence ID" value="NZ_BASZ01000005.1"/>
</dbReference>
<name>U2Y8D5_9SPHN</name>